<dbReference type="OrthoDB" id="10061751at2759"/>
<dbReference type="PANTHER" id="PTHR10903">
    <property type="entry name" value="GTPASE, IMAP FAMILY MEMBER-RELATED"/>
    <property type="match status" value="1"/>
</dbReference>
<dbReference type="PROSITE" id="PS51720">
    <property type="entry name" value="G_AIG1"/>
    <property type="match status" value="1"/>
</dbReference>
<dbReference type="InterPro" id="IPR006703">
    <property type="entry name" value="G_AIG1"/>
</dbReference>
<sequence length="324" mass="37535">MIQFIEAECIERPENYKKKNFFNVLYSDKDIFKMAQSPFENVHLAPKDEMRIVLLGKTGNGKSKTGNTILGKKEFKFGCSSESMTETCDFGVAKRFGRTMNVVDTPGVFDTRKDNDRTQIAIEDFISLTTPGPHAFILCVPIGRITQEDVDAVNHFVKHFGETLMRYVIVVFTKLDAFKNDLDCEGHVGEHFDHFINTLTEFPRNFLQKCNNRYIAFDNNLRGNEADEQVKSLINLIEKMVKDNGGSHYTNDDYRKAEKILQKKIAEEKAQKERERLALQQRIRKEADAELRKEYEQREKKLMNELENIRNDIRRKGSKGCTIL</sequence>
<feature type="coiled-coil region" evidence="4">
    <location>
        <begin position="251"/>
        <end position="316"/>
    </location>
</feature>
<dbReference type="PANTHER" id="PTHR10903:SF170">
    <property type="entry name" value="GTPASE IMAP FAMILY MEMBER 7"/>
    <property type="match status" value="1"/>
</dbReference>
<dbReference type="AlphaFoldDB" id="A0A6J8E5W4"/>
<dbReference type="FunFam" id="3.40.50.300:FF:000366">
    <property type="entry name" value="GTPase, IMAP family member 2"/>
    <property type="match status" value="1"/>
</dbReference>
<evidence type="ECO:0000313" key="6">
    <source>
        <dbReference type="EMBL" id="CAC5415787.1"/>
    </source>
</evidence>
<dbReference type="EMBL" id="CACVKT020008520">
    <property type="protein sequence ID" value="CAC5415787.1"/>
    <property type="molecule type" value="Genomic_DNA"/>
</dbReference>
<accession>A0A6J8E5W4</accession>
<proteinExistence type="inferred from homology"/>
<keyword evidence="2" id="KW-0547">Nucleotide-binding</keyword>
<dbReference type="SUPFAM" id="SSF52540">
    <property type="entry name" value="P-loop containing nucleoside triphosphate hydrolases"/>
    <property type="match status" value="1"/>
</dbReference>
<name>A0A6J8E5W4_MYTCO</name>
<dbReference type="InterPro" id="IPR027417">
    <property type="entry name" value="P-loop_NTPase"/>
</dbReference>
<reference evidence="6 7" key="1">
    <citation type="submission" date="2020-06" db="EMBL/GenBank/DDBJ databases">
        <authorList>
            <person name="Li R."/>
            <person name="Bekaert M."/>
        </authorList>
    </citation>
    <scope>NUCLEOTIDE SEQUENCE [LARGE SCALE GENOMIC DNA]</scope>
    <source>
        <strain evidence="7">wild</strain>
    </source>
</reference>
<keyword evidence="7" id="KW-1185">Reference proteome</keyword>
<dbReference type="GO" id="GO:0005525">
    <property type="term" value="F:GTP binding"/>
    <property type="evidence" value="ECO:0007669"/>
    <property type="project" value="UniProtKB-KW"/>
</dbReference>
<dbReference type="InterPro" id="IPR045058">
    <property type="entry name" value="GIMA/IAN/Toc"/>
</dbReference>
<dbReference type="Proteomes" id="UP000507470">
    <property type="component" value="Unassembled WGS sequence"/>
</dbReference>
<organism evidence="6 7">
    <name type="scientific">Mytilus coruscus</name>
    <name type="common">Sea mussel</name>
    <dbReference type="NCBI Taxonomy" id="42192"/>
    <lineage>
        <taxon>Eukaryota</taxon>
        <taxon>Metazoa</taxon>
        <taxon>Spiralia</taxon>
        <taxon>Lophotrochozoa</taxon>
        <taxon>Mollusca</taxon>
        <taxon>Bivalvia</taxon>
        <taxon>Autobranchia</taxon>
        <taxon>Pteriomorphia</taxon>
        <taxon>Mytilida</taxon>
        <taxon>Mytiloidea</taxon>
        <taxon>Mytilidae</taxon>
        <taxon>Mytilinae</taxon>
        <taxon>Mytilus</taxon>
    </lineage>
</organism>
<keyword evidence="3" id="KW-0342">GTP-binding</keyword>
<evidence type="ECO:0000313" key="7">
    <source>
        <dbReference type="Proteomes" id="UP000507470"/>
    </source>
</evidence>
<evidence type="ECO:0000256" key="4">
    <source>
        <dbReference type="SAM" id="Coils"/>
    </source>
</evidence>
<protein>
    <recommendedName>
        <fullName evidence="5">AIG1-type G domain-containing protein</fullName>
    </recommendedName>
</protein>
<dbReference type="Gene3D" id="3.40.50.300">
    <property type="entry name" value="P-loop containing nucleotide triphosphate hydrolases"/>
    <property type="match status" value="1"/>
</dbReference>
<gene>
    <name evidence="6" type="ORF">MCOR_48462</name>
</gene>
<evidence type="ECO:0000259" key="5">
    <source>
        <dbReference type="PROSITE" id="PS51720"/>
    </source>
</evidence>
<keyword evidence="4" id="KW-0175">Coiled coil</keyword>
<feature type="domain" description="AIG1-type G" evidence="5">
    <location>
        <begin position="47"/>
        <end position="258"/>
    </location>
</feature>
<evidence type="ECO:0000256" key="3">
    <source>
        <dbReference type="ARBA" id="ARBA00023134"/>
    </source>
</evidence>
<dbReference type="Pfam" id="PF04548">
    <property type="entry name" value="AIG1"/>
    <property type="match status" value="1"/>
</dbReference>
<evidence type="ECO:0000256" key="1">
    <source>
        <dbReference type="ARBA" id="ARBA00008535"/>
    </source>
</evidence>
<comment type="similarity">
    <text evidence="1">Belongs to the TRAFAC class TrmE-Era-EngA-EngB-Septin-like GTPase superfamily. AIG1/Toc34/Toc159-like paraseptin GTPase family. IAN subfamily.</text>
</comment>
<evidence type="ECO:0000256" key="2">
    <source>
        <dbReference type="ARBA" id="ARBA00022741"/>
    </source>
</evidence>